<proteinExistence type="predicted"/>
<sequence>MSDASFTMQDIPGKGKGLVATRPIARGELILAEEPLLSQSQPHSIATVLAALSSLSDNDQRRYFSLANALKGDYPPPLGIFKTNALPCGDNDASRGHAAASAAIFVIGSRFNSSCQPNVNNYWNEDLQKIAFWATSDIAEGEELCICYGDLWKARDDRRRRLESSFRFVCQCVACSREGASLKESDERRNAIAKLYDEIGACGNTPSVGVRKVKLALRLLAEENLLECHASFYYDAFQFCVSVSDVKNAKAWVTKAWEAFSVIRGPDSEDAKRMATYMKDVRQHRSFGLLPRAKLSGPET</sequence>
<dbReference type="Pfam" id="PF00856">
    <property type="entry name" value="SET"/>
    <property type="match status" value="1"/>
</dbReference>
<dbReference type="SUPFAM" id="SSF82199">
    <property type="entry name" value="SET domain"/>
    <property type="match status" value="1"/>
</dbReference>
<name>A0A4Q9MPL3_9APHY</name>
<dbReference type="InterPro" id="IPR046341">
    <property type="entry name" value="SET_dom_sf"/>
</dbReference>
<dbReference type="Gene3D" id="1.25.40.10">
    <property type="entry name" value="Tetratricopeptide repeat domain"/>
    <property type="match status" value="1"/>
</dbReference>
<protein>
    <submittedName>
        <fullName evidence="2">SET domain-containing protein</fullName>
    </submittedName>
</protein>
<dbReference type="InterPro" id="IPR011990">
    <property type="entry name" value="TPR-like_helical_dom_sf"/>
</dbReference>
<dbReference type="PANTHER" id="PTHR47332:SF4">
    <property type="entry name" value="SET DOMAIN-CONTAINING PROTEIN 5"/>
    <property type="match status" value="1"/>
</dbReference>
<reference evidence="2" key="1">
    <citation type="submission" date="2019-01" db="EMBL/GenBank/DDBJ databases">
        <title>Draft genome sequences of three monokaryotic isolates of the white-rot basidiomycete fungus Dichomitus squalens.</title>
        <authorList>
            <consortium name="DOE Joint Genome Institute"/>
            <person name="Lopez S.C."/>
            <person name="Andreopoulos B."/>
            <person name="Pangilinan J."/>
            <person name="Lipzen A."/>
            <person name="Riley R."/>
            <person name="Ahrendt S."/>
            <person name="Ng V."/>
            <person name="Barry K."/>
            <person name="Daum C."/>
            <person name="Grigoriev I.V."/>
            <person name="Hilden K.S."/>
            <person name="Makela M.R."/>
            <person name="de Vries R.P."/>
        </authorList>
    </citation>
    <scope>NUCLEOTIDE SEQUENCE [LARGE SCALE GENOMIC DNA]</scope>
    <source>
        <strain evidence="2">OM18370.1</strain>
    </source>
</reference>
<dbReference type="AlphaFoldDB" id="A0A4Q9MPL3"/>
<dbReference type="InterPro" id="IPR053185">
    <property type="entry name" value="SET_domain_protein"/>
</dbReference>
<gene>
    <name evidence="2" type="ORF">BD311DRAFT_723062</name>
</gene>
<feature type="domain" description="SET" evidence="1">
    <location>
        <begin position="4"/>
        <end position="149"/>
    </location>
</feature>
<dbReference type="PANTHER" id="PTHR47332">
    <property type="entry name" value="SET DOMAIN-CONTAINING PROTEIN 5"/>
    <property type="match status" value="1"/>
</dbReference>
<dbReference type="Proteomes" id="UP000292957">
    <property type="component" value="Unassembled WGS sequence"/>
</dbReference>
<dbReference type="Gene3D" id="2.170.270.10">
    <property type="entry name" value="SET domain"/>
    <property type="match status" value="1"/>
</dbReference>
<dbReference type="EMBL" id="ML143425">
    <property type="protein sequence ID" value="TBU28056.1"/>
    <property type="molecule type" value="Genomic_DNA"/>
</dbReference>
<accession>A0A4Q9MPL3</accession>
<evidence type="ECO:0000313" key="2">
    <source>
        <dbReference type="EMBL" id="TBU28056.1"/>
    </source>
</evidence>
<dbReference type="OrthoDB" id="265717at2759"/>
<evidence type="ECO:0000259" key="1">
    <source>
        <dbReference type="PROSITE" id="PS50280"/>
    </source>
</evidence>
<organism evidence="2">
    <name type="scientific">Dichomitus squalens</name>
    <dbReference type="NCBI Taxonomy" id="114155"/>
    <lineage>
        <taxon>Eukaryota</taxon>
        <taxon>Fungi</taxon>
        <taxon>Dikarya</taxon>
        <taxon>Basidiomycota</taxon>
        <taxon>Agaricomycotina</taxon>
        <taxon>Agaricomycetes</taxon>
        <taxon>Polyporales</taxon>
        <taxon>Polyporaceae</taxon>
        <taxon>Dichomitus</taxon>
    </lineage>
</organism>
<dbReference type="PROSITE" id="PS50280">
    <property type="entry name" value="SET"/>
    <property type="match status" value="1"/>
</dbReference>
<dbReference type="InterPro" id="IPR001214">
    <property type="entry name" value="SET_dom"/>
</dbReference>
<dbReference type="SMART" id="SM00317">
    <property type="entry name" value="SET"/>
    <property type="match status" value="1"/>
</dbReference>
<dbReference type="CDD" id="cd20071">
    <property type="entry name" value="SET_SMYD"/>
    <property type="match status" value="1"/>
</dbReference>